<keyword evidence="4" id="KW-1185">Reference proteome</keyword>
<dbReference type="SUPFAM" id="SSF48264">
    <property type="entry name" value="Cytochrome P450"/>
    <property type="match status" value="1"/>
</dbReference>
<keyword evidence="2" id="KW-0560">Oxidoreductase</keyword>
<dbReference type="GO" id="GO:0004497">
    <property type="term" value="F:monooxygenase activity"/>
    <property type="evidence" value="ECO:0007669"/>
    <property type="project" value="UniProtKB-KW"/>
</dbReference>
<evidence type="ECO:0000313" key="4">
    <source>
        <dbReference type="Proteomes" id="UP000015103"/>
    </source>
</evidence>
<accession>T1HTD1</accession>
<dbReference type="Pfam" id="PF00067">
    <property type="entry name" value="p450"/>
    <property type="match status" value="1"/>
</dbReference>
<dbReference type="GO" id="GO:0016705">
    <property type="term" value="F:oxidoreductase activity, acting on paired donors, with incorporation or reduction of molecular oxygen"/>
    <property type="evidence" value="ECO:0007669"/>
    <property type="project" value="InterPro"/>
</dbReference>
<keyword evidence="2" id="KW-0503">Monooxygenase</keyword>
<dbReference type="GO" id="GO:0005506">
    <property type="term" value="F:iron ion binding"/>
    <property type="evidence" value="ECO:0007669"/>
    <property type="project" value="InterPro"/>
</dbReference>
<dbReference type="EnsemblMetazoa" id="RPRC007301-RA">
    <property type="protein sequence ID" value="RPRC007301-PA"/>
    <property type="gene ID" value="RPRC007301"/>
</dbReference>
<evidence type="ECO:0000256" key="2">
    <source>
        <dbReference type="ARBA" id="ARBA00023033"/>
    </source>
</evidence>
<dbReference type="Gene3D" id="1.10.630.10">
    <property type="entry name" value="Cytochrome P450"/>
    <property type="match status" value="1"/>
</dbReference>
<dbReference type="HOGENOM" id="CLU_137713_0_0_1"/>
<protein>
    <submittedName>
        <fullName evidence="3">Uncharacterized protein</fullName>
    </submittedName>
</protein>
<dbReference type="Proteomes" id="UP000015103">
    <property type="component" value="Unassembled WGS sequence"/>
</dbReference>
<dbReference type="VEuPathDB" id="VectorBase:RPRC007301"/>
<evidence type="ECO:0000256" key="1">
    <source>
        <dbReference type="ARBA" id="ARBA00010617"/>
    </source>
</evidence>
<proteinExistence type="inferred from homology"/>
<organism evidence="3 4">
    <name type="scientific">Rhodnius prolixus</name>
    <name type="common">Triatomid bug</name>
    <dbReference type="NCBI Taxonomy" id="13249"/>
    <lineage>
        <taxon>Eukaryota</taxon>
        <taxon>Metazoa</taxon>
        <taxon>Ecdysozoa</taxon>
        <taxon>Arthropoda</taxon>
        <taxon>Hexapoda</taxon>
        <taxon>Insecta</taxon>
        <taxon>Pterygota</taxon>
        <taxon>Neoptera</taxon>
        <taxon>Paraneoptera</taxon>
        <taxon>Hemiptera</taxon>
        <taxon>Heteroptera</taxon>
        <taxon>Panheteroptera</taxon>
        <taxon>Cimicomorpha</taxon>
        <taxon>Reduviidae</taxon>
        <taxon>Triatominae</taxon>
        <taxon>Rhodnius</taxon>
    </lineage>
</organism>
<dbReference type="InterPro" id="IPR001128">
    <property type="entry name" value="Cyt_P450"/>
</dbReference>
<name>T1HTD1_RHOPR</name>
<dbReference type="AlphaFoldDB" id="T1HTD1"/>
<dbReference type="STRING" id="13249.T1HTD1"/>
<sequence length="154" mass="17691">MFHTAKDLIENYSTGTNRIVKLWMGPKLMIFLGDHKHIEAILSSPDAVDKDPLYNIIGLTGNGIFVRNGIEWKDLRKPLNKVLNKKLIESNIDTFHNTALKFCKVIHKYSCTGQKFDVKSYTTNYFLDTLAVSNFGHEINELENNRYNISNVLK</sequence>
<dbReference type="EMBL" id="ACPB03019690">
    <property type="status" value="NOT_ANNOTATED_CDS"/>
    <property type="molecule type" value="Genomic_DNA"/>
</dbReference>
<dbReference type="GO" id="GO:0020037">
    <property type="term" value="F:heme binding"/>
    <property type="evidence" value="ECO:0007669"/>
    <property type="project" value="InterPro"/>
</dbReference>
<reference evidence="3" key="1">
    <citation type="submission" date="2015-05" db="UniProtKB">
        <authorList>
            <consortium name="EnsemblMetazoa"/>
        </authorList>
    </citation>
    <scope>IDENTIFICATION</scope>
</reference>
<dbReference type="InParanoid" id="T1HTD1"/>
<dbReference type="InterPro" id="IPR036396">
    <property type="entry name" value="Cyt_P450_sf"/>
</dbReference>
<comment type="similarity">
    <text evidence="1">Belongs to the cytochrome P450 family.</text>
</comment>
<evidence type="ECO:0000313" key="3">
    <source>
        <dbReference type="EnsemblMetazoa" id="RPRC007301-PA"/>
    </source>
</evidence>